<gene>
    <name evidence="2" type="ORF">H0E87_021416</name>
</gene>
<feature type="region of interest" description="Disordered" evidence="1">
    <location>
        <begin position="80"/>
        <end position="106"/>
    </location>
</feature>
<proteinExistence type="predicted"/>
<evidence type="ECO:0000313" key="3">
    <source>
        <dbReference type="Proteomes" id="UP000807159"/>
    </source>
</evidence>
<accession>A0A8T2XHF6</accession>
<dbReference type="Proteomes" id="UP000807159">
    <property type="component" value="Chromosome 12"/>
</dbReference>
<reference evidence="2" key="1">
    <citation type="journal article" date="2021" name="J. Hered.">
        <title>Genome Assembly of Salicaceae Populus deltoides (Eastern Cottonwood) I-69 Based on Nanopore Sequencing and Hi-C Technologies.</title>
        <authorList>
            <person name="Bai S."/>
            <person name="Wu H."/>
            <person name="Zhang J."/>
            <person name="Pan Z."/>
            <person name="Zhao W."/>
            <person name="Li Z."/>
            <person name="Tong C."/>
        </authorList>
    </citation>
    <scope>NUCLEOTIDE SEQUENCE</scope>
    <source>
        <tissue evidence="2">Leaf</tissue>
    </source>
</reference>
<organism evidence="2 3">
    <name type="scientific">Populus deltoides</name>
    <name type="common">Eastern poplar</name>
    <name type="synonym">Eastern cottonwood</name>
    <dbReference type="NCBI Taxonomy" id="3696"/>
    <lineage>
        <taxon>Eukaryota</taxon>
        <taxon>Viridiplantae</taxon>
        <taxon>Streptophyta</taxon>
        <taxon>Embryophyta</taxon>
        <taxon>Tracheophyta</taxon>
        <taxon>Spermatophyta</taxon>
        <taxon>Magnoliopsida</taxon>
        <taxon>eudicotyledons</taxon>
        <taxon>Gunneridae</taxon>
        <taxon>Pentapetalae</taxon>
        <taxon>rosids</taxon>
        <taxon>fabids</taxon>
        <taxon>Malpighiales</taxon>
        <taxon>Salicaceae</taxon>
        <taxon>Saliceae</taxon>
        <taxon>Populus</taxon>
    </lineage>
</organism>
<keyword evidence="3" id="KW-1185">Reference proteome</keyword>
<sequence>MASSMRDGEAGAEKGSGSQALLCESAGELVDGAVVVDNMDSTGGSVGVLLDGLQLRLVAAVVGLVAGLFRWRPVCGEMKGSCSKEGEKGEPAERESLLAEGRRRAG</sequence>
<dbReference type="EMBL" id="JACEGQ020000012">
    <property type="protein sequence ID" value="KAH8491803.1"/>
    <property type="molecule type" value="Genomic_DNA"/>
</dbReference>
<feature type="compositionally biased region" description="Basic and acidic residues" evidence="1">
    <location>
        <begin position="82"/>
        <end position="106"/>
    </location>
</feature>
<dbReference type="AlphaFoldDB" id="A0A8T2XHF6"/>
<evidence type="ECO:0000313" key="2">
    <source>
        <dbReference type="EMBL" id="KAH8491803.1"/>
    </source>
</evidence>
<protein>
    <submittedName>
        <fullName evidence="2">Uncharacterized protein</fullName>
    </submittedName>
</protein>
<name>A0A8T2XHF6_POPDE</name>
<evidence type="ECO:0000256" key="1">
    <source>
        <dbReference type="SAM" id="MobiDB-lite"/>
    </source>
</evidence>
<comment type="caution">
    <text evidence="2">The sequence shown here is derived from an EMBL/GenBank/DDBJ whole genome shotgun (WGS) entry which is preliminary data.</text>
</comment>